<dbReference type="EC" id="4.6.1.1" evidence="2"/>
<evidence type="ECO:0000259" key="1">
    <source>
        <dbReference type="Pfam" id="PF12633"/>
    </source>
</evidence>
<dbReference type="EMBL" id="UOFR01000008">
    <property type="protein sequence ID" value="VAW90918.1"/>
    <property type="molecule type" value="Genomic_DNA"/>
</dbReference>
<dbReference type="PIRSF" id="PIRSF001444">
    <property type="entry name" value="Adenylate_cycl"/>
    <property type="match status" value="1"/>
</dbReference>
<keyword evidence="2" id="KW-0456">Lyase</keyword>
<dbReference type="PANTHER" id="PTHR38760">
    <property type="entry name" value="ADENYLATE CYCLASE"/>
    <property type="match status" value="1"/>
</dbReference>
<accession>A0A3B0ZBZ9</accession>
<evidence type="ECO:0000313" key="2">
    <source>
        <dbReference type="EMBL" id="VAW90918.1"/>
    </source>
</evidence>
<sequence length="949" mass="110742">MARLAPTLNPDTSIDFKQIKQRFFDLNKSRLKRTKADLRERQRHFIELLPLLYHTNHPILPGYVSKQTPSGIPEYTPSNPTLNLAKKLARSFTYKKRAYRKYHIQAIYMMGSTGTIAYSSDKSDFDIWVCYDSSLNNGQIKHLKQKSLAIEEWAQSLDVDVHIFLVDPEEFRQGKHDSLNSESSGSAFHYLLLEEFYRTSLLLAGRYPTWWLVPPEHENEYDDFVQNIKTKRFVHTSENIDFGGLNKIPAEEFYGATLWLLYKGINSPYKSVLKTSLMEAYASEYPNIDILGLRFKMAVYNGENEINKLDPYLMMLHKVEEYFKRQNQPERLDLVRRSFYFKVNKKLSETTGVTNNWRYQLLTELANSWKWSTSQIFLLDSKENWKIQRVIDERTVLMNEITHSYRFLSKFARNNSNSNLIEAKDLHLLGRKLYAAFERKAGKIEIIYRGITNNLYESHISIHKLKGEDKKHFWVVYNGTVTADEASLYPPLKRAYSLIELLSWCYFNKITTSTTKTALFAPGTNISDKELKSINAIFEQTFAHEVLDGNNINELRRPATIKKVVSIINAGVDPFSQHTRAGNHLTSNRTDSLRYGGRHENLTHTIDQVLITSWHEVITFHYIGIEGIFQCLHDYMQWMPPSMGQRPPPVNSVSFSSYRSNAIANRVEKLFQTVIDCFYGNHSLPGTRYILAVEWSYYVLYLQNDSLHYHKAGNLEELKRYLSTPTPSFQHIVFDSETLHDDVLPLLYSRNKAGLIQVYFHIVDKYVHTYIVDENGALYHHDTEFFDASSLVNHYQQFFDSVANRMAFIKGEQGTETTSSNYSFHYVQKNSDGQWELIRHKSCSIFQSSDYLALQVIGTKIDDDVHFTVYCDDQEYSTIEHGKTLYQRICRHILDNRNSNEKYPIYITDIDLSKSMLGPNYSETQTIHFLNYKKFFENKLLEKLHQESN</sequence>
<dbReference type="PANTHER" id="PTHR38760:SF1">
    <property type="entry name" value="ADENYLATE CYCLASE"/>
    <property type="match status" value="1"/>
</dbReference>
<name>A0A3B0ZBZ9_9ZZZZ</name>
<dbReference type="InterPro" id="IPR000274">
    <property type="entry name" value="Adenylate_cyclase_1"/>
</dbReference>
<gene>
    <name evidence="2" type="ORF">MNBD_GAMMA21-2251</name>
</gene>
<dbReference type="Pfam" id="PF01295">
    <property type="entry name" value="Adenylate_cycl"/>
    <property type="match status" value="1"/>
</dbReference>
<dbReference type="GO" id="GO:0006171">
    <property type="term" value="P:cAMP biosynthetic process"/>
    <property type="evidence" value="ECO:0007669"/>
    <property type="project" value="InterPro"/>
</dbReference>
<protein>
    <submittedName>
        <fullName evidence="2">Adenylate cyclase</fullName>
        <ecNumber evidence="2">4.6.1.1</ecNumber>
    </submittedName>
</protein>
<dbReference type="InterPro" id="IPR024685">
    <property type="entry name" value="Adenylate_cyclase_1_N"/>
</dbReference>
<organism evidence="2">
    <name type="scientific">hydrothermal vent metagenome</name>
    <dbReference type="NCBI Taxonomy" id="652676"/>
    <lineage>
        <taxon>unclassified sequences</taxon>
        <taxon>metagenomes</taxon>
        <taxon>ecological metagenomes</taxon>
    </lineage>
</organism>
<dbReference type="Pfam" id="PF12633">
    <property type="entry name" value="Adenyl_cycl_N"/>
    <property type="match status" value="1"/>
</dbReference>
<dbReference type="AlphaFoldDB" id="A0A3B0ZBZ9"/>
<reference evidence="2" key="1">
    <citation type="submission" date="2018-06" db="EMBL/GenBank/DDBJ databases">
        <authorList>
            <person name="Zhirakovskaya E."/>
        </authorList>
    </citation>
    <scope>NUCLEOTIDE SEQUENCE</scope>
</reference>
<feature type="domain" description="Adenylate cyclase class-I N-terminal" evidence="1">
    <location>
        <begin position="16"/>
        <end position="211"/>
    </location>
</feature>
<proteinExistence type="predicted"/>
<dbReference type="GO" id="GO:0004016">
    <property type="term" value="F:adenylate cyclase activity"/>
    <property type="evidence" value="ECO:0007669"/>
    <property type="project" value="UniProtKB-EC"/>
</dbReference>